<evidence type="ECO:0000256" key="2">
    <source>
        <dbReference type="ARBA" id="ARBA00022737"/>
    </source>
</evidence>
<sequence>MRSVQVWFGFVYWWCFSILTTGGSVPSTAKICHQYMQCAKNQEMGVSKVTLRFNRTMWDEYRAGKEFDFPTWSWSELDEISREYDLLGVIFNGLEIPRLDVLDGHGSVTSLNLDGNQIATMETEAFAHFVNLSSLSLRNNMLTAVNEALFYFPNQLMQLNLSGNSIRETNGFKGLTWSRLQHLNLSHNQIESVRNQLSKLEALVTLDLSCNAIKNGERPIILPRSVQRLHIDHNNLTAWPFDSVPDALVELSLSFNNIDHTTKLAPSVRRLDLSSNRLASFCSYCFPALEAIDLSSNYFDHFPLLSNSTGVWSVRQIAFNRMPHLRSIEKVAFDGAANLKDLQISFCPRLSSIESNAFTELLQLQRLDLSYNGLQQFPRDMANWKTIKHGVNLQGNPINCNCTMQWLLDDVIPAMHTHRELHHLFENLRCARPPAFREQPLAFLTVHDNMLCRQYREMDLPGMEYVAQLMKDQHDLETIRIQQMILAGLIVAIIITGAYLAHLKCSQPKYTVRPLYYQ</sequence>
<dbReference type="STRING" id="69004.A0A182QP22"/>
<dbReference type="InterPro" id="IPR032675">
    <property type="entry name" value="LRR_dom_sf"/>
</dbReference>
<reference evidence="6" key="1">
    <citation type="submission" date="2014-01" db="EMBL/GenBank/DDBJ databases">
        <title>The Genome Sequence of Anopheles farauti FAR1 (V2).</title>
        <authorList>
            <consortium name="The Broad Institute Genomics Platform"/>
            <person name="Neafsey D.E."/>
            <person name="Besansky N."/>
            <person name="Howell P."/>
            <person name="Walton C."/>
            <person name="Young S.K."/>
            <person name="Zeng Q."/>
            <person name="Gargeya S."/>
            <person name="Fitzgerald M."/>
            <person name="Haas B."/>
            <person name="Abouelleil A."/>
            <person name="Allen A.W."/>
            <person name="Alvarado L."/>
            <person name="Arachchi H.M."/>
            <person name="Berlin A.M."/>
            <person name="Chapman S.B."/>
            <person name="Gainer-Dewar J."/>
            <person name="Goldberg J."/>
            <person name="Griggs A."/>
            <person name="Gujja S."/>
            <person name="Hansen M."/>
            <person name="Howarth C."/>
            <person name="Imamovic A."/>
            <person name="Ireland A."/>
            <person name="Larimer J."/>
            <person name="McCowan C."/>
            <person name="Murphy C."/>
            <person name="Pearson M."/>
            <person name="Poon T.W."/>
            <person name="Priest M."/>
            <person name="Roberts A."/>
            <person name="Saif S."/>
            <person name="Shea T."/>
            <person name="Sisk P."/>
            <person name="Sykes S."/>
            <person name="Wortman J."/>
            <person name="Nusbaum C."/>
            <person name="Birren B."/>
        </authorList>
    </citation>
    <scope>NUCLEOTIDE SEQUENCE [LARGE SCALE GENOMIC DNA]</scope>
    <source>
        <strain evidence="6">FAR1</strain>
    </source>
</reference>
<keyword evidence="1" id="KW-0433">Leucine-rich repeat</keyword>
<keyword evidence="3" id="KW-0472">Membrane</keyword>
<reference evidence="5" key="2">
    <citation type="submission" date="2020-05" db="UniProtKB">
        <authorList>
            <consortium name="EnsemblMetazoa"/>
        </authorList>
    </citation>
    <scope>IDENTIFICATION</scope>
    <source>
        <strain evidence="5">FAR1</strain>
    </source>
</reference>
<dbReference type="PANTHER" id="PTHR24366">
    <property type="entry name" value="IG(IMMUNOGLOBULIN) AND LRR(LEUCINE RICH REPEAT) DOMAINS"/>
    <property type="match status" value="1"/>
</dbReference>
<dbReference type="PANTHER" id="PTHR24366:SF96">
    <property type="entry name" value="LEUCINE RICH REPEAT CONTAINING 53"/>
    <property type="match status" value="1"/>
</dbReference>
<evidence type="ECO:0000313" key="5">
    <source>
        <dbReference type="EnsemblMetazoa" id="AFAF014037-PA"/>
    </source>
</evidence>
<dbReference type="SMART" id="SM00369">
    <property type="entry name" value="LRR_TYP"/>
    <property type="match status" value="5"/>
</dbReference>
<dbReference type="InterPro" id="IPR001611">
    <property type="entry name" value="Leu-rich_rpt"/>
</dbReference>
<accession>A0A182QP22</accession>
<feature type="signal peptide" evidence="4">
    <location>
        <begin position="1"/>
        <end position="22"/>
    </location>
</feature>
<dbReference type="Proteomes" id="UP000075886">
    <property type="component" value="Unassembled WGS sequence"/>
</dbReference>
<dbReference type="Pfam" id="PF12799">
    <property type="entry name" value="LRR_4"/>
    <property type="match status" value="1"/>
</dbReference>
<dbReference type="AlphaFoldDB" id="A0A182QP22"/>
<keyword evidence="6" id="KW-1185">Reference proteome</keyword>
<evidence type="ECO:0000313" key="6">
    <source>
        <dbReference type="Proteomes" id="UP000075886"/>
    </source>
</evidence>
<keyword evidence="4" id="KW-0732">Signal</keyword>
<dbReference type="SUPFAM" id="SSF52058">
    <property type="entry name" value="L domain-like"/>
    <property type="match status" value="1"/>
</dbReference>
<dbReference type="InterPro" id="IPR026906">
    <property type="entry name" value="LRR_5"/>
</dbReference>
<feature type="transmembrane region" description="Helical" evidence="3">
    <location>
        <begin position="484"/>
        <end position="503"/>
    </location>
</feature>
<feature type="chain" id="PRO_5008133076" description="LRRCT domain-containing protein" evidence="4">
    <location>
        <begin position="23"/>
        <end position="518"/>
    </location>
</feature>
<evidence type="ECO:0008006" key="7">
    <source>
        <dbReference type="Google" id="ProtNLM"/>
    </source>
</evidence>
<dbReference type="EnsemblMetazoa" id="AFAF014037-RA">
    <property type="protein sequence ID" value="AFAF014037-PA"/>
    <property type="gene ID" value="AFAF014037"/>
</dbReference>
<name>A0A182QP22_9DIPT</name>
<dbReference type="Pfam" id="PF13306">
    <property type="entry name" value="LRR_5"/>
    <property type="match status" value="1"/>
</dbReference>
<evidence type="ECO:0000256" key="1">
    <source>
        <dbReference type="ARBA" id="ARBA00022614"/>
    </source>
</evidence>
<keyword evidence="2" id="KW-0677">Repeat</keyword>
<dbReference type="VEuPathDB" id="VectorBase:AFAF014037"/>
<evidence type="ECO:0000256" key="3">
    <source>
        <dbReference type="SAM" id="Phobius"/>
    </source>
</evidence>
<organism evidence="5 6">
    <name type="scientific">Anopheles farauti</name>
    <dbReference type="NCBI Taxonomy" id="69004"/>
    <lineage>
        <taxon>Eukaryota</taxon>
        <taxon>Metazoa</taxon>
        <taxon>Ecdysozoa</taxon>
        <taxon>Arthropoda</taxon>
        <taxon>Hexapoda</taxon>
        <taxon>Insecta</taxon>
        <taxon>Pterygota</taxon>
        <taxon>Neoptera</taxon>
        <taxon>Endopterygota</taxon>
        <taxon>Diptera</taxon>
        <taxon>Nematocera</taxon>
        <taxon>Culicoidea</taxon>
        <taxon>Culicidae</taxon>
        <taxon>Anophelinae</taxon>
        <taxon>Anopheles</taxon>
    </lineage>
</organism>
<evidence type="ECO:0000256" key="4">
    <source>
        <dbReference type="SAM" id="SignalP"/>
    </source>
</evidence>
<dbReference type="InterPro" id="IPR003591">
    <property type="entry name" value="Leu-rich_rpt_typical-subtyp"/>
</dbReference>
<dbReference type="EMBL" id="AXCN02000689">
    <property type="status" value="NOT_ANNOTATED_CDS"/>
    <property type="molecule type" value="Genomic_DNA"/>
</dbReference>
<keyword evidence="3" id="KW-0812">Transmembrane</keyword>
<protein>
    <recommendedName>
        <fullName evidence="7">LRRCT domain-containing protein</fullName>
    </recommendedName>
</protein>
<dbReference type="Gene3D" id="3.80.10.10">
    <property type="entry name" value="Ribonuclease Inhibitor"/>
    <property type="match status" value="2"/>
</dbReference>
<dbReference type="PROSITE" id="PS51450">
    <property type="entry name" value="LRR"/>
    <property type="match status" value="2"/>
</dbReference>
<keyword evidence="3" id="KW-1133">Transmembrane helix</keyword>
<dbReference type="Pfam" id="PF13855">
    <property type="entry name" value="LRR_8"/>
    <property type="match status" value="1"/>
</dbReference>
<dbReference type="InterPro" id="IPR025875">
    <property type="entry name" value="Leu-rich_rpt_4"/>
</dbReference>
<proteinExistence type="predicted"/>